<proteinExistence type="predicted"/>
<dbReference type="Proteomes" id="UP000606786">
    <property type="component" value="Unassembled WGS sequence"/>
</dbReference>
<protein>
    <submittedName>
        <fullName evidence="1">(Mediterranean fruit fly) hypothetical protein</fullName>
    </submittedName>
</protein>
<sequence>MHTSEAQLGNKVDEKRFTRYRQWQDIAVGSDTWVISPLSEESAVDNKYSPETRQFVIIITATDYSSLVSDGITLSVKVKNTYFYVVLSLLELDDSKINEVGFTYQIPHLIITIHQVGADKGGTQQQAKCHNHHHQPTKTKTKISTSFLRKRSFPALKALWSALVDCAASLRRADTPCLSGWRLA</sequence>
<comment type="caution">
    <text evidence="1">The sequence shown here is derived from an EMBL/GenBank/DDBJ whole genome shotgun (WGS) entry which is preliminary data.</text>
</comment>
<accession>A0A811UNE0</accession>
<keyword evidence="2" id="KW-1185">Reference proteome</keyword>
<dbReference type="AlphaFoldDB" id="A0A811UNE0"/>
<name>A0A811UNE0_CERCA</name>
<evidence type="ECO:0000313" key="1">
    <source>
        <dbReference type="EMBL" id="CAD7000722.1"/>
    </source>
</evidence>
<reference evidence="1" key="1">
    <citation type="submission" date="2020-11" db="EMBL/GenBank/DDBJ databases">
        <authorList>
            <person name="Whitehead M."/>
        </authorList>
    </citation>
    <scope>NUCLEOTIDE SEQUENCE</scope>
    <source>
        <strain evidence="1">EGII</strain>
    </source>
</reference>
<dbReference type="EMBL" id="CAJHJT010000012">
    <property type="protein sequence ID" value="CAD7000722.1"/>
    <property type="molecule type" value="Genomic_DNA"/>
</dbReference>
<organism evidence="1 2">
    <name type="scientific">Ceratitis capitata</name>
    <name type="common">Mediterranean fruit fly</name>
    <name type="synonym">Tephritis capitata</name>
    <dbReference type="NCBI Taxonomy" id="7213"/>
    <lineage>
        <taxon>Eukaryota</taxon>
        <taxon>Metazoa</taxon>
        <taxon>Ecdysozoa</taxon>
        <taxon>Arthropoda</taxon>
        <taxon>Hexapoda</taxon>
        <taxon>Insecta</taxon>
        <taxon>Pterygota</taxon>
        <taxon>Neoptera</taxon>
        <taxon>Endopterygota</taxon>
        <taxon>Diptera</taxon>
        <taxon>Brachycera</taxon>
        <taxon>Muscomorpha</taxon>
        <taxon>Tephritoidea</taxon>
        <taxon>Tephritidae</taxon>
        <taxon>Ceratitis</taxon>
        <taxon>Ceratitis</taxon>
    </lineage>
</organism>
<gene>
    <name evidence="1" type="ORF">CCAP1982_LOCUS9195</name>
</gene>
<evidence type="ECO:0000313" key="2">
    <source>
        <dbReference type="Proteomes" id="UP000606786"/>
    </source>
</evidence>